<evidence type="ECO:0000313" key="1">
    <source>
        <dbReference type="EMBL" id="MCD7467599.1"/>
    </source>
</evidence>
<dbReference type="Proteomes" id="UP000823775">
    <property type="component" value="Unassembled WGS sequence"/>
</dbReference>
<accession>A0ABS8T9F0</accession>
<name>A0ABS8T9F0_DATST</name>
<proteinExistence type="predicted"/>
<reference evidence="1 2" key="1">
    <citation type="journal article" date="2021" name="BMC Genomics">
        <title>Datura genome reveals duplications of psychoactive alkaloid biosynthetic genes and high mutation rate following tissue culture.</title>
        <authorList>
            <person name="Rajewski A."/>
            <person name="Carter-House D."/>
            <person name="Stajich J."/>
            <person name="Litt A."/>
        </authorList>
    </citation>
    <scope>NUCLEOTIDE SEQUENCE [LARGE SCALE GENOMIC DNA]</scope>
    <source>
        <strain evidence="1">AR-01</strain>
    </source>
</reference>
<dbReference type="EMBL" id="JACEIK010001248">
    <property type="protein sequence ID" value="MCD7467599.1"/>
    <property type="molecule type" value="Genomic_DNA"/>
</dbReference>
<protein>
    <submittedName>
        <fullName evidence="1">Uncharacterized protein</fullName>
    </submittedName>
</protein>
<evidence type="ECO:0000313" key="2">
    <source>
        <dbReference type="Proteomes" id="UP000823775"/>
    </source>
</evidence>
<organism evidence="1 2">
    <name type="scientific">Datura stramonium</name>
    <name type="common">Jimsonweed</name>
    <name type="synonym">Common thornapple</name>
    <dbReference type="NCBI Taxonomy" id="4076"/>
    <lineage>
        <taxon>Eukaryota</taxon>
        <taxon>Viridiplantae</taxon>
        <taxon>Streptophyta</taxon>
        <taxon>Embryophyta</taxon>
        <taxon>Tracheophyta</taxon>
        <taxon>Spermatophyta</taxon>
        <taxon>Magnoliopsida</taxon>
        <taxon>eudicotyledons</taxon>
        <taxon>Gunneridae</taxon>
        <taxon>Pentapetalae</taxon>
        <taxon>asterids</taxon>
        <taxon>lamiids</taxon>
        <taxon>Solanales</taxon>
        <taxon>Solanaceae</taxon>
        <taxon>Solanoideae</taxon>
        <taxon>Datureae</taxon>
        <taxon>Datura</taxon>
    </lineage>
</organism>
<keyword evidence="2" id="KW-1185">Reference proteome</keyword>
<sequence>IQSCVRVEIKELFESVVIFEERSGHAKAVSPDLEGIHDKVLVQLVELGLTQAPPGFVAIPVL</sequence>
<comment type="caution">
    <text evidence="1">The sequence shown here is derived from an EMBL/GenBank/DDBJ whole genome shotgun (WGS) entry which is preliminary data.</text>
</comment>
<gene>
    <name evidence="1" type="ORF">HAX54_005126</name>
</gene>
<feature type="non-terminal residue" evidence="1">
    <location>
        <position position="1"/>
    </location>
</feature>